<dbReference type="Proteomes" id="UP001589589">
    <property type="component" value="Unassembled WGS sequence"/>
</dbReference>
<protein>
    <submittedName>
        <fullName evidence="1">Uncharacterized protein</fullName>
    </submittedName>
</protein>
<dbReference type="RefSeq" id="WP_290262686.1">
    <property type="nucleotide sequence ID" value="NZ_JAUFQQ010000003.1"/>
</dbReference>
<reference evidence="1 2" key="1">
    <citation type="submission" date="2024-09" db="EMBL/GenBank/DDBJ databases">
        <authorList>
            <person name="Sun Q."/>
            <person name="Mori K."/>
        </authorList>
    </citation>
    <scope>NUCLEOTIDE SEQUENCE [LARGE SCALE GENOMIC DNA]</scope>
    <source>
        <strain evidence="1 2">CECT 7908</strain>
    </source>
</reference>
<proteinExistence type="predicted"/>
<dbReference type="EMBL" id="JBHMEX010000057">
    <property type="protein sequence ID" value="MFB9065863.1"/>
    <property type="molecule type" value="Genomic_DNA"/>
</dbReference>
<sequence>MELLNEYSWERYGDFLEVEGVEGKEHRKNVLDYVVREDSSRSMNYQLDLIKKAVLAVSKFYIKIGVSELLVELNTDELFFKF</sequence>
<evidence type="ECO:0000313" key="1">
    <source>
        <dbReference type="EMBL" id="MFB9065863.1"/>
    </source>
</evidence>
<organism evidence="1 2">
    <name type="scientific">Flavobacterium branchiarum</name>
    <dbReference type="NCBI Taxonomy" id="1114870"/>
    <lineage>
        <taxon>Bacteria</taxon>
        <taxon>Pseudomonadati</taxon>
        <taxon>Bacteroidota</taxon>
        <taxon>Flavobacteriia</taxon>
        <taxon>Flavobacteriales</taxon>
        <taxon>Flavobacteriaceae</taxon>
        <taxon>Flavobacterium</taxon>
    </lineage>
</organism>
<accession>A0ABV5FQR0</accession>
<gene>
    <name evidence="1" type="ORF">ACFFUQ_17740</name>
</gene>
<evidence type="ECO:0000313" key="2">
    <source>
        <dbReference type="Proteomes" id="UP001589589"/>
    </source>
</evidence>
<keyword evidence="2" id="KW-1185">Reference proteome</keyword>
<comment type="caution">
    <text evidence="1">The sequence shown here is derived from an EMBL/GenBank/DDBJ whole genome shotgun (WGS) entry which is preliminary data.</text>
</comment>
<name>A0ABV5FQR0_9FLAO</name>